<sequence length="183" mass="21184">MNYFIGITPPDDYKEKIVAFRNRWSSNRLNDVAEPHITVKAQGGLTVDLHWLENVRQTCAVIPNFQLTFSDPGTFGSVVTFLNVETNNIIDLHKKLVKAISPSQELLDRYFEMDKYHPHLTLGQTYWGLSETELDEMKSLTVNELAPFPTFDVIFVRVYKEVESDRYVPFEDIPLRTNKIKNS</sequence>
<protein>
    <submittedName>
        <fullName evidence="1">2'-5' RNA ligase family protein</fullName>
    </submittedName>
</protein>
<reference evidence="1 2" key="1">
    <citation type="submission" date="2023-06" db="EMBL/GenBank/DDBJ databases">
        <title>Paenibacillus polygonum sp. nov., an endophytic bacterium, isolated from Polygonum lapathifolium L. in Nanji Wetland National Nature Reserve, South of Poyang Lake, Jiangxi Province, China.</title>
        <authorList>
            <person name="Yu Z."/>
        </authorList>
    </citation>
    <scope>NUCLEOTIDE SEQUENCE [LARGE SCALE GENOMIC DNA]</scope>
    <source>
        <strain evidence="1 2">C31</strain>
    </source>
</reference>
<dbReference type="RefSeq" id="WP_285741846.1">
    <property type="nucleotide sequence ID" value="NZ_CP127162.1"/>
</dbReference>
<evidence type="ECO:0000313" key="1">
    <source>
        <dbReference type="EMBL" id="WIV17437.1"/>
    </source>
</evidence>
<keyword evidence="2" id="KW-1185">Reference proteome</keyword>
<gene>
    <name evidence="1" type="ORF">QPK24_13470</name>
</gene>
<organism evidence="1 2">
    <name type="scientific">Paenibacillus polygoni</name>
    <dbReference type="NCBI Taxonomy" id="3050112"/>
    <lineage>
        <taxon>Bacteria</taxon>
        <taxon>Bacillati</taxon>
        <taxon>Bacillota</taxon>
        <taxon>Bacilli</taxon>
        <taxon>Bacillales</taxon>
        <taxon>Paenibacillaceae</taxon>
        <taxon>Paenibacillus</taxon>
    </lineage>
</organism>
<keyword evidence="1" id="KW-0436">Ligase</keyword>
<dbReference type="Pfam" id="PF13563">
    <property type="entry name" value="2_5_RNA_ligase2"/>
    <property type="match status" value="1"/>
</dbReference>
<evidence type="ECO:0000313" key="2">
    <source>
        <dbReference type="Proteomes" id="UP001236415"/>
    </source>
</evidence>
<dbReference type="GO" id="GO:0016874">
    <property type="term" value="F:ligase activity"/>
    <property type="evidence" value="ECO:0007669"/>
    <property type="project" value="UniProtKB-KW"/>
</dbReference>
<dbReference type="InterPro" id="IPR009097">
    <property type="entry name" value="Cyclic_Pdiesterase"/>
</dbReference>
<dbReference type="SUPFAM" id="SSF55144">
    <property type="entry name" value="LigT-like"/>
    <property type="match status" value="1"/>
</dbReference>
<dbReference type="Proteomes" id="UP001236415">
    <property type="component" value="Chromosome"/>
</dbReference>
<accession>A0ABY8WWU3</accession>
<proteinExistence type="predicted"/>
<name>A0ABY8WWU3_9BACL</name>
<dbReference type="EMBL" id="CP127162">
    <property type="protein sequence ID" value="WIV17437.1"/>
    <property type="molecule type" value="Genomic_DNA"/>
</dbReference>
<dbReference type="Gene3D" id="3.90.1140.10">
    <property type="entry name" value="Cyclic phosphodiesterase"/>
    <property type="match status" value="1"/>
</dbReference>